<evidence type="ECO:0000313" key="1">
    <source>
        <dbReference type="EMBL" id="MPM09051.1"/>
    </source>
</evidence>
<gene>
    <name evidence="1" type="ORF">SDC9_55367</name>
</gene>
<sequence>MEQSIESVIVLKYKIFTKSKEEALSIVETFTCNRICKGECPEEFPSRIGTGPTTTMFYWPDNSLPFVYQIIDLNTIVDSLIPDEKFLSIFEEYIEKSLKKYYPDQNFDCIKELEILDHKIIERVKIIEER</sequence>
<accession>A0A644WZM2</accession>
<name>A0A644WZM2_9ZZZZ</name>
<proteinExistence type="predicted"/>
<reference evidence="1" key="1">
    <citation type="submission" date="2019-08" db="EMBL/GenBank/DDBJ databases">
        <authorList>
            <person name="Kucharzyk K."/>
            <person name="Murdoch R.W."/>
            <person name="Higgins S."/>
            <person name="Loffler F."/>
        </authorList>
    </citation>
    <scope>NUCLEOTIDE SEQUENCE</scope>
</reference>
<comment type="caution">
    <text evidence="1">The sequence shown here is derived from an EMBL/GenBank/DDBJ whole genome shotgun (WGS) entry which is preliminary data.</text>
</comment>
<organism evidence="1">
    <name type="scientific">bioreactor metagenome</name>
    <dbReference type="NCBI Taxonomy" id="1076179"/>
    <lineage>
        <taxon>unclassified sequences</taxon>
        <taxon>metagenomes</taxon>
        <taxon>ecological metagenomes</taxon>
    </lineage>
</organism>
<dbReference type="EMBL" id="VSSQ01001523">
    <property type="protein sequence ID" value="MPM09051.1"/>
    <property type="molecule type" value="Genomic_DNA"/>
</dbReference>
<dbReference type="AlphaFoldDB" id="A0A644WZM2"/>
<protein>
    <submittedName>
        <fullName evidence="1">Uncharacterized protein</fullName>
    </submittedName>
</protein>